<accession>A0AAN6JHB4</accession>
<dbReference type="AlphaFoldDB" id="A0AAN6JHB4"/>
<dbReference type="Gene3D" id="3.40.830.10">
    <property type="entry name" value="LigB-like"/>
    <property type="match status" value="1"/>
</dbReference>
<dbReference type="NCBIfam" id="TIGR04336">
    <property type="entry name" value="AmmeMemoSam_B"/>
    <property type="match status" value="1"/>
</dbReference>
<evidence type="ECO:0000313" key="2">
    <source>
        <dbReference type="EMBL" id="KAK0521293.1"/>
    </source>
</evidence>
<name>A0AAN6JHB4_9BASI</name>
<dbReference type="PANTHER" id="PTHR11060">
    <property type="entry name" value="PROTEIN MEMO1"/>
    <property type="match status" value="1"/>
</dbReference>
<comment type="similarity">
    <text evidence="1">Belongs to the MEMO1 family.</text>
</comment>
<protein>
    <submittedName>
        <fullName evidence="2">Uncharacterized protein</fullName>
    </submittedName>
</protein>
<reference evidence="2" key="1">
    <citation type="journal article" date="2023" name="PhytoFront">
        <title>Draft Genome Resources of Seven Strains of Tilletia horrida, Causal Agent of Kernel Smut of Rice.</title>
        <authorList>
            <person name="Khanal S."/>
            <person name="Antony Babu S."/>
            <person name="Zhou X.G."/>
        </authorList>
    </citation>
    <scope>NUCLEOTIDE SEQUENCE</scope>
    <source>
        <strain evidence="2">TX3</strain>
    </source>
</reference>
<dbReference type="InterPro" id="IPR002737">
    <property type="entry name" value="MEMO1_fam"/>
</dbReference>
<comment type="caution">
    <text evidence="2">The sequence shown here is derived from an EMBL/GenBank/DDBJ whole genome shotgun (WGS) entry which is preliminary data.</text>
</comment>
<proteinExistence type="inferred from homology"/>
<dbReference type="PANTHER" id="PTHR11060:SF0">
    <property type="entry name" value="PROTEIN MEMO1"/>
    <property type="match status" value="1"/>
</dbReference>
<keyword evidence="3" id="KW-1185">Reference proteome</keyword>
<dbReference type="EMBL" id="JAPDMQ010000688">
    <property type="protein sequence ID" value="KAK0521293.1"/>
    <property type="molecule type" value="Genomic_DNA"/>
</dbReference>
<evidence type="ECO:0000256" key="1">
    <source>
        <dbReference type="ARBA" id="ARBA00006315"/>
    </source>
</evidence>
<dbReference type="Proteomes" id="UP001176521">
    <property type="component" value="Unassembled WGS sequence"/>
</dbReference>
<organism evidence="2 3">
    <name type="scientific">Tilletia horrida</name>
    <dbReference type="NCBI Taxonomy" id="155126"/>
    <lineage>
        <taxon>Eukaryota</taxon>
        <taxon>Fungi</taxon>
        <taxon>Dikarya</taxon>
        <taxon>Basidiomycota</taxon>
        <taxon>Ustilaginomycotina</taxon>
        <taxon>Exobasidiomycetes</taxon>
        <taxon>Tilletiales</taxon>
        <taxon>Tilletiaceae</taxon>
        <taxon>Tilletia</taxon>
    </lineage>
</organism>
<evidence type="ECO:0000313" key="3">
    <source>
        <dbReference type="Proteomes" id="UP001176521"/>
    </source>
</evidence>
<sequence length="281" mass="30784">MRVQSASHAGRHSWYTSDGFKLNKALEERLDAVRGEQVPPPHVVHWEQREGSSSSAGGGVPVPVPGWRAIIALHAGYSFSGPAAAKRVSVLGASHHVYLDGGGLSICDGYETPIGALPLDKPKLDDEDIEDVPLPPSKFSLLNPTSATADPESKAAGCLFEATYSDEMHRFVKGHRIGCIVLVPAALNTTFCMEAAHYTYEQCLGSSVPRLRMTYLHIMDPLTWHLDPARARGPALVRGRFLLLRRQALAACRRQLERLLQRWLQTGLLAAVHGTWNANNR</sequence>
<gene>
    <name evidence="2" type="ORF">OC842_006826</name>
</gene>